<evidence type="ECO:0000313" key="1">
    <source>
        <dbReference type="EMBL" id="KAJ6998122.1"/>
    </source>
</evidence>
<name>A0AAD6QY80_9ROSI</name>
<organism evidence="1 2">
    <name type="scientific">Populus alba x Populus x berolinensis</name>
    <dbReference type="NCBI Taxonomy" id="444605"/>
    <lineage>
        <taxon>Eukaryota</taxon>
        <taxon>Viridiplantae</taxon>
        <taxon>Streptophyta</taxon>
        <taxon>Embryophyta</taxon>
        <taxon>Tracheophyta</taxon>
        <taxon>Spermatophyta</taxon>
        <taxon>Magnoliopsida</taxon>
        <taxon>eudicotyledons</taxon>
        <taxon>Gunneridae</taxon>
        <taxon>Pentapetalae</taxon>
        <taxon>rosids</taxon>
        <taxon>fabids</taxon>
        <taxon>Malpighiales</taxon>
        <taxon>Salicaceae</taxon>
        <taxon>Saliceae</taxon>
        <taxon>Populus</taxon>
    </lineage>
</organism>
<sequence length="32" mass="3875">MPFQFSTTRVIVTHLSLPTQRFHRRVEVFSKK</sequence>
<proteinExistence type="predicted"/>
<dbReference type="AlphaFoldDB" id="A0AAD6QY80"/>
<accession>A0AAD6QY80</accession>
<dbReference type="EMBL" id="JAQIZT010000005">
    <property type="protein sequence ID" value="KAJ6998122.1"/>
    <property type="molecule type" value="Genomic_DNA"/>
</dbReference>
<evidence type="ECO:0000313" key="2">
    <source>
        <dbReference type="Proteomes" id="UP001164929"/>
    </source>
</evidence>
<dbReference type="Proteomes" id="UP001164929">
    <property type="component" value="Chromosome 5"/>
</dbReference>
<protein>
    <submittedName>
        <fullName evidence="1">Uncharacterized protein</fullName>
    </submittedName>
</protein>
<gene>
    <name evidence="1" type="ORF">NC653_014347</name>
</gene>
<reference evidence="1" key="1">
    <citation type="journal article" date="2023" name="Mol. Ecol. Resour.">
        <title>Chromosome-level genome assembly of a triploid poplar Populus alba 'Berolinensis'.</title>
        <authorList>
            <person name="Chen S."/>
            <person name="Yu Y."/>
            <person name="Wang X."/>
            <person name="Wang S."/>
            <person name="Zhang T."/>
            <person name="Zhou Y."/>
            <person name="He R."/>
            <person name="Meng N."/>
            <person name="Wang Y."/>
            <person name="Liu W."/>
            <person name="Liu Z."/>
            <person name="Liu J."/>
            <person name="Guo Q."/>
            <person name="Huang H."/>
            <person name="Sederoff R.R."/>
            <person name="Wang G."/>
            <person name="Qu G."/>
            <person name="Chen S."/>
        </authorList>
    </citation>
    <scope>NUCLEOTIDE SEQUENCE</scope>
    <source>
        <strain evidence="1">SC-2020</strain>
    </source>
</reference>
<keyword evidence="2" id="KW-1185">Reference proteome</keyword>
<comment type="caution">
    <text evidence="1">The sequence shown here is derived from an EMBL/GenBank/DDBJ whole genome shotgun (WGS) entry which is preliminary data.</text>
</comment>